<keyword evidence="3 5" id="KW-1133">Transmembrane helix</keyword>
<dbReference type="RefSeq" id="WP_284305665.1">
    <property type="nucleotide sequence ID" value="NZ_BSUO01000001.1"/>
</dbReference>
<organism evidence="6 7">
    <name type="scientific">Mobilicoccus caccae</name>
    <dbReference type="NCBI Taxonomy" id="1859295"/>
    <lineage>
        <taxon>Bacteria</taxon>
        <taxon>Bacillati</taxon>
        <taxon>Actinomycetota</taxon>
        <taxon>Actinomycetes</taxon>
        <taxon>Micrococcales</taxon>
        <taxon>Dermatophilaceae</taxon>
        <taxon>Mobilicoccus</taxon>
    </lineage>
</organism>
<dbReference type="Pfam" id="PF02361">
    <property type="entry name" value="CbiQ"/>
    <property type="match status" value="1"/>
</dbReference>
<feature type="transmembrane region" description="Helical" evidence="5">
    <location>
        <begin position="219"/>
        <end position="239"/>
    </location>
</feature>
<accession>A0ABQ6IZS8</accession>
<keyword evidence="7" id="KW-1185">Reference proteome</keyword>
<keyword evidence="2 5" id="KW-0812">Transmembrane</keyword>
<reference evidence="7" key="1">
    <citation type="journal article" date="2019" name="Int. J. Syst. Evol. Microbiol.">
        <title>The Global Catalogue of Microorganisms (GCM) 10K type strain sequencing project: providing services to taxonomists for standard genome sequencing and annotation.</title>
        <authorList>
            <consortium name="The Broad Institute Genomics Platform"/>
            <consortium name="The Broad Institute Genome Sequencing Center for Infectious Disease"/>
            <person name="Wu L."/>
            <person name="Ma J."/>
        </authorList>
    </citation>
    <scope>NUCLEOTIDE SEQUENCE [LARGE SCALE GENOMIC DNA]</scope>
    <source>
        <strain evidence="7">NBRC 113072</strain>
    </source>
</reference>
<gene>
    <name evidence="6" type="ORF">GCM10025883_42690</name>
</gene>
<evidence type="ECO:0000313" key="6">
    <source>
        <dbReference type="EMBL" id="GMA42224.1"/>
    </source>
</evidence>
<evidence type="ECO:0008006" key="8">
    <source>
        <dbReference type="Google" id="ProtNLM"/>
    </source>
</evidence>
<evidence type="ECO:0000256" key="4">
    <source>
        <dbReference type="ARBA" id="ARBA00023136"/>
    </source>
</evidence>
<dbReference type="CDD" id="cd16914">
    <property type="entry name" value="EcfT"/>
    <property type="match status" value="1"/>
</dbReference>
<protein>
    <recommendedName>
        <fullName evidence="8">Energy-coupling factor transport system permease protein</fullName>
    </recommendedName>
</protein>
<evidence type="ECO:0000256" key="2">
    <source>
        <dbReference type="ARBA" id="ARBA00022692"/>
    </source>
</evidence>
<evidence type="ECO:0000313" key="7">
    <source>
        <dbReference type="Proteomes" id="UP001157126"/>
    </source>
</evidence>
<dbReference type="InterPro" id="IPR003339">
    <property type="entry name" value="ABC/ECF_trnsptr_transmembrane"/>
</dbReference>
<sequence length="240" mass="25400">MIGLLARCGPLSLLLAGFFLTAGGLVARDLRGLLVGLAVELVVWPVLIGRTGFSPMRLLPGLIALVSIAWSNWLLADPRSLEPAALAASRVAFFVLPGLVLVSYIDPFTLGDHLGQRLRLPARPVLAGVVALQQVDSFADDWDTMSRMRRARGLGSGRGPLSRVRHVVAMTLALLVEAIRRAGQMTVAMQARGYSAPVSGGRSRTWAEPAPWTGADTTLVIIGALVAAIPALVPHLPLVA</sequence>
<keyword evidence="4 5" id="KW-0472">Membrane</keyword>
<evidence type="ECO:0000256" key="5">
    <source>
        <dbReference type="SAM" id="Phobius"/>
    </source>
</evidence>
<proteinExistence type="predicted"/>
<comment type="subcellular location">
    <subcellularLocation>
        <location evidence="1">Membrane</location>
        <topology evidence="1">Multi-pass membrane protein</topology>
    </subcellularLocation>
</comment>
<dbReference type="Proteomes" id="UP001157126">
    <property type="component" value="Unassembled WGS sequence"/>
</dbReference>
<feature type="transmembrane region" description="Helical" evidence="5">
    <location>
        <begin position="87"/>
        <end position="105"/>
    </location>
</feature>
<name>A0ABQ6IZS8_9MICO</name>
<feature type="transmembrane region" description="Helical" evidence="5">
    <location>
        <begin position="58"/>
        <end position="75"/>
    </location>
</feature>
<evidence type="ECO:0000256" key="1">
    <source>
        <dbReference type="ARBA" id="ARBA00004141"/>
    </source>
</evidence>
<evidence type="ECO:0000256" key="3">
    <source>
        <dbReference type="ARBA" id="ARBA00022989"/>
    </source>
</evidence>
<comment type="caution">
    <text evidence="6">The sequence shown here is derived from an EMBL/GenBank/DDBJ whole genome shotgun (WGS) entry which is preliminary data.</text>
</comment>
<dbReference type="EMBL" id="BSUO01000001">
    <property type="protein sequence ID" value="GMA42224.1"/>
    <property type="molecule type" value="Genomic_DNA"/>
</dbReference>